<dbReference type="SUPFAM" id="SSF52540">
    <property type="entry name" value="P-loop containing nucleoside triphosphate hydrolases"/>
    <property type="match status" value="1"/>
</dbReference>
<dbReference type="GO" id="GO:0005886">
    <property type="term" value="C:plasma membrane"/>
    <property type="evidence" value="ECO:0007669"/>
    <property type="project" value="UniProtKB-SubCell"/>
</dbReference>
<comment type="caution">
    <text evidence="12">The sequence shown here is derived from an EMBL/GenBank/DDBJ whole genome shotgun (WGS) entry which is preliminary data.</text>
</comment>
<dbReference type="Gene3D" id="1.20.1560.10">
    <property type="entry name" value="ABC transporter type 1, transmembrane domain"/>
    <property type="match status" value="1"/>
</dbReference>
<dbReference type="SUPFAM" id="SSF90123">
    <property type="entry name" value="ABC transporter transmembrane region"/>
    <property type="match status" value="1"/>
</dbReference>
<evidence type="ECO:0000259" key="11">
    <source>
        <dbReference type="PROSITE" id="PS50929"/>
    </source>
</evidence>
<feature type="transmembrane region" description="Helical" evidence="9">
    <location>
        <begin position="173"/>
        <end position="193"/>
    </location>
</feature>
<dbReference type="SMART" id="SM00382">
    <property type="entry name" value="AAA"/>
    <property type="match status" value="1"/>
</dbReference>
<evidence type="ECO:0000256" key="3">
    <source>
        <dbReference type="ARBA" id="ARBA00022475"/>
    </source>
</evidence>
<keyword evidence="7 9" id="KW-1133">Transmembrane helix</keyword>
<dbReference type="EMBL" id="JAEKPD010000002">
    <property type="protein sequence ID" value="MBJ3761800.1"/>
    <property type="molecule type" value="Genomic_DNA"/>
</dbReference>
<dbReference type="RefSeq" id="WP_198914973.1">
    <property type="nucleotide sequence ID" value="NZ_JAEKPD010000002.1"/>
</dbReference>
<dbReference type="Pfam" id="PF00664">
    <property type="entry name" value="ABC_membrane"/>
    <property type="match status" value="1"/>
</dbReference>
<dbReference type="PANTHER" id="PTHR43394:SF1">
    <property type="entry name" value="ATP-BINDING CASSETTE SUB-FAMILY B MEMBER 10, MITOCHONDRIAL"/>
    <property type="match status" value="1"/>
</dbReference>
<evidence type="ECO:0000256" key="5">
    <source>
        <dbReference type="ARBA" id="ARBA00022741"/>
    </source>
</evidence>
<evidence type="ECO:0000313" key="12">
    <source>
        <dbReference type="EMBL" id="MBJ3761800.1"/>
    </source>
</evidence>
<keyword evidence="3" id="KW-1003">Cell membrane</keyword>
<evidence type="ECO:0000256" key="2">
    <source>
        <dbReference type="ARBA" id="ARBA00022448"/>
    </source>
</evidence>
<organism evidence="12 13">
    <name type="scientific">Palleronia pontilimi</name>
    <dbReference type="NCBI Taxonomy" id="1964209"/>
    <lineage>
        <taxon>Bacteria</taxon>
        <taxon>Pseudomonadati</taxon>
        <taxon>Pseudomonadota</taxon>
        <taxon>Alphaproteobacteria</taxon>
        <taxon>Rhodobacterales</taxon>
        <taxon>Roseobacteraceae</taxon>
        <taxon>Palleronia</taxon>
    </lineage>
</organism>
<keyword evidence="5" id="KW-0547">Nucleotide-binding</keyword>
<proteinExistence type="predicted"/>
<feature type="domain" description="ABC transporter" evidence="10">
    <location>
        <begin position="347"/>
        <end position="580"/>
    </location>
</feature>
<dbReference type="InterPro" id="IPR039421">
    <property type="entry name" value="Type_1_exporter"/>
</dbReference>
<evidence type="ECO:0000256" key="9">
    <source>
        <dbReference type="SAM" id="Phobius"/>
    </source>
</evidence>
<dbReference type="InterPro" id="IPR003593">
    <property type="entry name" value="AAA+_ATPase"/>
</dbReference>
<reference evidence="12" key="1">
    <citation type="submission" date="2020-12" db="EMBL/GenBank/DDBJ databases">
        <title>Bacterial taxonomy.</title>
        <authorList>
            <person name="Pan X."/>
        </authorList>
    </citation>
    <scope>NUCLEOTIDE SEQUENCE</scope>
    <source>
        <strain evidence="12">KCTC 52957</strain>
    </source>
</reference>
<feature type="domain" description="ABC transmembrane type-1" evidence="11">
    <location>
        <begin position="32"/>
        <end position="313"/>
    </location>
</feature>
<keyword evidence="6 12" id="KW-0067">ATP-binding</keyword>
<keyword evidence="8 9" id="KW-0472">Membrane</keyword>
<keyword evidence="13" id="KW-1185">Reference proteome</keyword>
<feature type="transmembrane region" description="Helical" evidence="9">
    <location>
        <begin position="28"/>
        <end position="52"/>
    </location>
</feature>
<dbReference type="PANTHER" id="PTHR43394">
    <property type="entry name" value="ATP-DEPENDENT PERMEASE MDL1, MITOCHONDRIAL"/>
    <property type="match status" value="1"/>
</dbReference>
<feature type="transmembrane region" description="Helical" evidence="9">
    <location>
        <begin position="150"/>
        <end position="167"/>
    </location>
</feature>
<dbReference type="InterPro" id="IPR027417">
    <property type="entry name" value="P-loop_NTPase"/>
</dbReference>
<dbReference type="PROSITE" id="PS50893">
    <property type="entry name" value="ABC_TRANSPORTER_2"/>
    <property type="match status" value="1"/>
</dbReference>
<dbReference type="Proteomes" id="UP000642488">
    <property type="component" value="Unassembled WGS sequence"/>
</dbReference>
<dbReference type="InterPro" id="IPR036640">
    <property type="entry name" value="ABC1_TM_sf"/>
</dbReference>
<evidence type="ECO:0000256" key="8">
    <source>
        <dbReference type="ARBA" id="ARBA00023136"/>
    </source>
</evidence>
<feature type="transmembrane region" description="Helical" evidence="9">
    <location>
        <begin position="67"/>
        <end position="88"/>
    </location>
</feature>
<evidence type="ECO:0000256" key="1">
    <source>
        <dbReference type="ARBA" id="ARBA00004651"/>
    </source>
</evidence>
<dbReference type="PROSITE" id="PS00211">
    <property type="entry name" value="ABC_TRANSPORTER_1"/>
    <property type="match status" value="1"/>
</dbReference>
<evidence type="ECO:0000256" key="4">
    <source>
        <dbReference type="ARBA" id="ARBA00022692"/>
    </source>
</evidence>
<dbReference type="GO" id="GO:0016887">
    <property type="term" value="F:ATP hydrolysis activity"/>
    <property type="evidence" value="ECO:0007669"/>
    <property type="project" value="InterPro"/>
</dbReference>
<evidence type="ECO:0000259" key="10">
    <source>
        <dbReference type="PROSITE" id="PS50893"/>
    </source>
</evidence>
<dbReference type="AlphaFoldDB" id="A0A934IE51"/>
<dbReference type="Gene3D" id="3.40.50.300">
    <property type="entry name" value="P-loop containing nucleotide triphosphate hydrolases"/>
    <property type="match status" value="1"/>
</dbReference>
<dbReference type="InterPro" id="IPR011527">
    <property type="entry name" value="ABC1_TM_dom"/>
</dbReference>
<evidence type="ECO:0000313" key="13">
    <source>
        <dbReference type="Proteomes" id="UP000642488"/>
    </source>
</evidence>
<evidence type="ECO:0000256" key="7">
    <source>
        <dbReference type="ARBA" id="ARBA00022989"/>
    </source>
</evidence>
<dbReference type="GO" id="GO:0005524">
    <property type="term" value="F:ATP binding"/>
    <property type="evidence" value="ECO:0007669"/>
    <property type="project" value="UniProtKB-KW"/>
</dbReference>
<comment type="subcellular location">
    <subcellularLocation>
        <location evidence="1">Cell membrane</location>
        <topology evidence="1">Multi-pass membrane protein</topology>
    </subcellularLocation>
</comment>
<dbReference type="CDD" id="cd18552">
    <property type="entry name" value="ABC_6TM_MsbA_like"/>
    <property type="match status" value="1"/>
</dbReference>
<dbReference type="InterPro" id="IPR003439">
    <property type="entry name" value="ABC_transporter-like_ATP-bd"/>
</dbReference>
<keyword evidence="4 9" id="KW-0812">Transmembrane</keyword>
<dbReference type="Pfam" id="PF00005">
    <property type="entry name" value="ABC_tran"/>
    <property type="match status" value="1"/>
</dbReference>
<name>A0A934IE51_9RHOB</name>
<sequence length="591" mass="64234">MSAKPNPLSNRTRTLLMRLWRDYVRQHWPWLLAASLLMMIEGGSLGALSYLLQPMFDRVFISGDGGAIWWVGGAIMGLFVMRAITGVLQRTMLTRVAQLTSTRMQVDLLGHMMTLDQRFFSENAPGALIERVQGDTLAVQNVWQVLISGVGRDAVALVSLFIVALTIDVGWTLAALVGVPLLILPSVILQRYVRRKTRAMRSVSFKRATRLDEIFHGMNAIKLNRMEPYQIGRFDDLVSDIVRVQIKTAAGRAMLPGLIDIVTGVGFFGVLMLGGQDIISGEKTVGQFMSFFTAMALAFQPLRRLGGVAGVTQVAAASLENLYAIFDMRPSITSGPLGDAPDAPPRIALEDVHFAYDDTPVLRGTSLVAEPAQTTALVGASGAGKSTVFNLLTRLVEPQEGRVTIDGRDVSEFDLAALRGLFSVVSQDSLLFDETIRENILLGRDDVSEARLRDVVEAAHVADFTDDLPAGLETKAGPRGSNLSGGQRQRVAIARALLRDTPILLLDEATSALDAQSEAVIQSALERLSKGRTTLVIAHRLATIRSADKIVVMDQGHVVDEGTHAELIARGGLYAQLHKLQFDTNEDDANG</sequence>
<feature type="transmembrane region" description="Helical" evidence="9">
    <location>
        <begin position="253"/>
        <end position="273"/>
    </location>
</feature>
<dbReference type="FunFam" id="3.40.50.300:FF:000221">
    <property type="entry name" value="Multidrug ABC transporter ATP-binding protein"/>
    <property type="match status" value="1"/>
</dbReference>
<evidence type="ECO:0000256" key="6">
    <source>
        <dbReference type="ARBA" id="ARBA00022840"/>
    </source>
</evidence>
<gene>
    <name evidence="12" type="ORF">ILP92_03435</name>
</gene>
<dbReference type="InterPro" id="IPR017871">
    <property type="entry name" value="ABC_transporter-like_CS"/>
</dbReference>
<accession>A0A934IE51</accession>
<dbReference type="PROSITE" id="PS50929">
    <property type="entry name" value="ABC_TM1F"/>
    <property type="match status" value="1"/>
</dbReference>
<keyword evidence="2" id="KW-0813">Transport</keyword>
<dbReference type="GO" id="GO:0015421">
    <property type="term" value="F:ABC-type oligopeptide transporter activity"/>
    <property type="evidence" value="ECO:0007669"/>
    <property type="project" value="TreeGrafter"/>
</dbReference>
<protein>
    <submittedName>
        <fullName evidence="12">ABC transporter ATP-binding protein</fullName>
    </submittedName>
</protein>